<dbReference type="GO" id="GO:1904680">
    <property type="term" value="F:peptide transmembrane transporter activity"/>
    <property type="evidence" value="ECO:0007669"/>
    <property type="project" value="TreeGrafter"/>
</dbReference>
<dbReference type="PIRSF" id="PIRSF002741">
    <property type="entry name" value="MppA"/>
    <property type="match status" value="1"/>
</dbReference>
<dbReference type="GO" id="GO:0043190">
    <property type="term" value="C:ATP-binding cassette (ABC) transporter complex"/>
    <property type="evidence" value="ECO:0007669"/>
    <property type="project" value="InterPro"/>
</dbReference>
<dbReference type="RefSeq" id="WP_211848335.1">
    <property type="nucleotide sequence ID" value="NZ_JAAEDL010000023.1"/>
</dbReference>
<comment type="similarity">
    <text evidence="2">Belongs to the bacterial solute-binding protein 5 family.</text>
</comment>
<dbReference type="GO" id="GO:0015833">
    <property type="term" value="P:peptide transport"/>
    <property type="evidence" value="ECO:0007669"/>
    <property type="project" value="TreeGrafter"/>
</dbReference>
<dbReference type="PANTHER" id="PTHR30290:SF38">
    <property type="entry name" value="D,D-DIPEPTIDE-BINDING PERIPLASMIC PROTEIN DDPA-RELATED"/>
    <property type="match status" value="1"/>
</dbReference>
<comment type="caution">
    <text evidence="5">The sequence shown here is derived from an EMBL/GenBank/DDBJ whole genome shotgun (WGS) entry which is preliminary data.</text>
</comment>
<dbReference type="EMBL" id="JAAEDL010000023">
    <property type="protein sequence ID" value="MBR0682794.1"/>
    <property type="molecule type" value="Genomic_DNA"/>
</dbReference>
<keyword evidence="3" id="KW-0732">Signal</keyword>
<dbReference type="InterPro" id="IPR039424">
    <property type="entry name" value="SBP_5"/>
</dbReference>
<reference evidence="5" key="2">
    <citation type="journal article" date="2021" name="Syst. Appl. Microbiol.">
        <title>Roseomonas hellenica sp. nov., isolated from roots of wild-growing Alkanna tinctoria.</title>
        <authorList>
            <person name="Rat A."/>
            <person name="Naranjo H.D."/>
            <person name="Lebbe L."/>
            <person name="Cnockaert M."/>
            <person name="Krigas N."/>
            <person name="Grigoriadou K."/>
            <person name="Maloupa E."/>
            <person name="Willems A."/>
        </authorList>
    </citation>
    <scope>NUCLEOTIDE SEQUENCE</scope>
    <source>
        <strain evidence="5">LMG 31228</strain>
    </source>
</reference>
<evidence type="ECO:0000313" key="5">
    <source>
        <dbReference type="EMBL" id="MBR0682794.1"/>
    </source>
</evidence>
<dbReference type="AlphaFoldDB" id="A0A9X9XGF8"/>
<dbReference type="Gene3D" id="3.40.190.10">
    <property type="entry name" value="Periplasmic binding protein-like II"/>
    <property type="match status" value="1"/>
</dbReference>
<dbReference type="InterPro" id="IPR000914">
    <property type="entry name" value="SBP_5_dom"/>
</dbReference>
<dbReference type="Pfam" id="PF00496">
    <property type="entry name" value="SBP_bac_5"/>
    <property type="match status" value="1"/>
</dbReference>
<sequence>MHEDIKATAMTRRAALAGLTAVPAVATSPREAAAQRAPRVVRYAASSEPTTLDPVVSPLLVTQEHGYLVYDTLFSLDGQFRPQPQMVESVEADRDRPVWTMRLRDGLAFHDGSPVTSADVLASIARWASRDTAGRQLAGMGLRTEAVDARSFRIRLDAPTPFLFEAMAKPTSSALFVMREREARTDPTRAVPEVVGSGPFRFLRDEHRQGYRLVYERNPGYKPRPEPPSYLSGGKVVKIDRVEWMAMPDSATAVAALQRGELDICSSPPLDLMPVLRARRDIVITSTNPQGWVAFTRMNFLHPPFDRPEARRALQLAVRQSDIVSAVGADAEAGMRECYSYFACGGANETEAGTGANRTQDQAEARRLLASIGYSGTPVVFIAPGDNDSLRIIATVTAEQMRQAGFVVDVQFSDFASMMARRNRRDPPAQGGWNMFPMLAFAFELDSPASNFLLSSACDGTGYAGWACDQTLFDTRQAWLKETDPARRRALVEEMQLAAARLMPAALLGQFVRPLAHRCSVRGLVQAPVTVMWNVEVTR</sequence>
<dbReference type="CDD" id="cd08502">
    <property type="entry name" value="PBP2_NikA_DppA_OppA_like_16"/>
    <property type="match status" value="1"/>
</dbReference>
<evidence type="ECO:0000256" key="2">
    <source>
        <dbReference type="ARBA" id="ARBA00005695"/>
    </source>
</evidence>
<keyword evidence="6" id="KW-1185">Reference proteome</keyword>
<accession>A0A9X9XGF8</accession>
<name>A0A9X9XGF8_9PROT</name>
<evidence type="ECO:0000259" key="4">
    <source>
        <dbReference type="Pfam" id="PF00496"/>
    </source>
</evidence>
<protein>
    <submittedName>
        <fullName evidence="5">ABC transporter substrate-binding protein</fullName>
    </submittedName>
</protein>
<gene>
    <name evidence="5" type="ORF">GXW74_20040</name>
</gene>
<dbReference type="PANTHER" id="PTHR30290">
    <property type="entry name" value="PERIPLASMIC BINDING COMPONENT OF ABC TRANSPORTER"/>
    <property type="match status" value="1"/>
</dbReference>
<evidence type="ECO:0000256" key="3">
    <source>
        <dbReference type="ARBA" id="ARBA00022729"/>
    </source>
</evidence>
<reference evidence="5" key="1">
    <citation type="submission" date="2020-01" db="EMBL/GenBank/DDBJ databases">
        <authorList>
            <person name="Rat A."/>
        </authorList>
    </citation>
    <scope>NUCLEOTIDE SEQUENCE</scope>
    <source>
        <strain evidence="5">LMG 31228</strain>
    </source>
</reference>
<dbReference type="Proteomes" id="UP001138709">
    <property type="component" value="Unassembled WGS sequence"/>
</dbReference>
<feature type="domain" description="Solute-binding protein family 5" evidence="4">
    <location>
        <begin position="82"/>
        <end position="443"/>
    </location>
</feature>
<dbReference type="InterPro" id="IPR030678">
    <property type="entry name" value="Peptide/Ni-bd"/>
</dbReference>
<dbReference type="GO" id="GO:0030288">
    <property type="term" value="C:outer membrane-bounded periplasmic space"/>
    <property type="evidence" value="ECO:0007669"/>
    <property type="project" value="UniProtKB-ARBA"/>
</dbReference>
<evidence type="ECO:0000256" key="1">
    <source>
        <dbReference type="ARBA" id="ARBA00004418"/>
    </source>
</evidence>
<comment type="subcellular location">
    <subcellularLocation>
        <location evidence="1">Periplasm</location>
    </subcellularLocation>
</comment>
<proteinExistence type="inferred from homology"/>
<organism evidence="5 6">
    <name type="scientific">Neoroseomonas eburnea</name>
    <dbReference type="NCBI Taxonomy" id="1346889"/>
    <lineage>
        <taxon>Bacteria</taxon>
        <taxon>Pseudomonadati</taxon>
        <taxon>Pseudomonadota</taxon>
        <taxon>Alphaproteobacteria</taxon>
        <taxon>Acetobacterales</taxon>
        <taxon>Acetobacteraceae</taxon>
        <taxon>Neoroseomonas</taxon>
    </lineage>
</organism>
<dbReference type="SUPFAM" id="SSF53850">
    <property type="entry name" value="Periplasmic binding protein-like II"/>
    <property type="match status" value="1"/>
</dbReference>
<dbReference type="Gene3D" id="3.10.105.10">
    <property type="entry name" value="Dipeptide-binding Protein, Domain 3"/>
    <property type="match status" value="1"/>
</dbReference>
<evidence type="ECO:0000313" key="6">
    <source>
        <dbReference type="Proteomes" id="UP001138709"/>
    </source>
</evidence>